<evidence type="ECO:0000256" key="5">
    <source>
        <dbReference type="SAM" id="MobiDB-lite"/>
    </source>
</evidence>
<dbReference type="InterPro" id="IPR020846">
    <property type="entry name" value="MFS_dom"/>
</dbReference>
<feature type="transmembrane region" description="Helical" evidence="6">
    <location>
        <begin position="143"/>
        <end position="160"/>
    </location>
</feature>
<dbReference type="InterPro" id="IPR005828">
    <property type="entry name" value="MFS_sugar_transport-like"/>
</dbReference>
<feature type="transmembrane region" description="Helical" evidence="6">
    <location>
        <begin position="359"/>
        <end position="381"/>
    </location>
</feature>
<keyword evidence="8" id="KW-0762">Sugar transport</keyword>
<dbReference type="AlphaFoldDB" id="A0A5E4M9X4"/>
<feature type="transmembrane region" description="Helical" evidence="6">
    <location>
        <begin position="388"/>
        <end position="406"/>
    </location>
</feature>
<evidence type="ECO:0000256" key="4">
    <source>
        <dbReference type="ARBA" id="ARBA00023136"/>
    </source>
</evidence>
<feature type="transmembrane region" description="Helical" evidence="6">
    <location>
        <begin position="489"/>
        <end position="508"/>
    </location>
</feature>
<dbReference type="GO" id="GO:0016020">
    <property type="term" value="C:membrane"/>
    <property type="evidence" value="ECO:0007669"/>
    <property type="project" value="UniProtKB-SubCell"/>
</dbReference>
<organism evidence="8 9">
    <name type="scientific">Cinara cedri</name>
    <dbReference type="NCBI Taxonomy" id="506608"/>
    <lineage>
        <taxon>Eukaryota</taxon>
        <taxon>Metazoa</taxon>
        <taxon>Ecdysozoa</taxon>
        <taxon>Arthropoda</taxon>
        <taxon>Hexapoda</taxon>
        <taxon>Insecta</taxon>
        <taxon>Pterygota</taxon>
        <taxon>Neoptera</taxon>
        <taxon>Paraneoptera</taxon>
        <taxon>Hemiptera</taxon>
        <taxon>Sternorrhyncha</taxon>
        <taxon>Aphidomorpha</taxon>
        <taxon>Aphidoidea</taxon>
        <taxon>Aphididae</taxon>
        <taxon>Lachninae</taxon>
        <taxon>Cinara</taxon>
    </lineage>
</organism>
<dbReference type="PROSITE" id="PS00216">
    <property type="entry name" value="SUGAR_TRANSPORT_1"/>
    <property type="match status" value="1"/>
</dbReference>
<dbReference type="OrthoDB" id="6612291at2759"/>
<feature type="transmembrane region" description="Helical" evidence="6">
    <location>
        <begin position="227"/>
        <end position="247"/>
    </location>
</feature>
<dbReference type="PROSITE" id="PS50850">
    <property type="entry name" value="MFS"/>
    <property type="match status" value="1"/>
</dbReference>
<feature type="transmembrane region" description="Helical" evidence="6">
    <location>
        <begin position="166"/>
        <end position="189"/>
    </location>
</feature>
<evidence type="ECO:0000256" key="6">
    <source>
        <dbReference type="SAM" id="Phobius"/>
    </source>
</evidence>
<dbReference type="InterPro" id="IPR005829">
    <property type="entry name" value="Sugar_transporter_CS"/>
</dbReference>
<feature type="transmembrane region" description="Helical" evidence="6">
    <location>
        <begin position="320"/>
        <end position="339"/>
    </location>
</feature>
<accession>A0A5E4M9X4</accession>
<dbReference type="SUPFAM" id="SSF103473">
    <property type="entry name" value="MFS general substrate transporter"/>
    <property type="match status" value="1"/>
</dbReference>
<feature type="compositionally biased region" description="Basic and acidic residues" evidence="5">
    <location>
        <begin position="1"/>
        <end position="13"/>
    </location>
</feature>
<feature type="transmembrane region" description="Helical" evidence="6">
    <location>
        <begin position="74"/>
        <end position="93"/>
    </location>
</feature>
<comment type="subcellular location">
    <subcellularLocation>
        <location evidence="1">Membrane</location>
        <topology evidence="1">Multi-pass membrane protein</topology>
    </subcellularLocation>
</comment>
<protein>
    <submittedName>
        <fullName evidence="8">Sugar transporter, conserved site,Major facilitator superfamily domain,Major facilitator, sugar</fullName>
    </submittedName>
</protein>
<reference evidence="8 9" key="1">
    <citation type="submission" date="2019-08" db="EMBL/GenBank/DDBJ databases">
        <authorList>
            <person name="Alioto T."/>
            <person name="Alioto T."/>
            <person name="Gomez Garrido J."/>
        </authorList>
    </citation>
    <scope>NUCLEOTIDE SEQUENCE [LARGE SCALE GENOMIC DNA]</scope>
</reference>
<evidence type="ECO:0000313" key="8">
    <source>
        <dbReference type="EMBL" id="VVC29028.1"/>
    </source>
</evidence>
<evidence type="ECO:0000256" key="2">
    <source>
        <dbReference type="ARBA" id="ARBA00022692"/>
    </source>
</evidence>
<evidence type="ECO:0000256" key="3">
    <source>
        <dbReference type="ARBA" id="ARBA00022989"/>
    </source>
</evidence>
<feature type="transmembrane region" description="Helical" evidence="6">
    <location>
        <begin position="456"/>
        <end position="477"/>
    </location>
</feature>
<feature type="region of interest" description="Disordered" evidence="5">
    <location>
        <begin position="1"/>
        <end position="30"/>
    </location>
</feature>
<dbReference type="EMBL" id="CABPRJ010000486">
    <property type="protein sequence ID" value="VVC29028.1"/>
    <property type="molecule type" value="Genomic_DNA"/>
</dbReference>
<dbReference type="PANTHER" id="PTHR48021">
    <property type="match status" value="1"/>
</dbReference>
<keyword evidence="2 6" id="KW-0812">Transmembrane</keyword>
<gene>
    <name evidence="8" type="ORF">CINCED_3A023798</name>
</gene>
<keyword evidence="8" id="KW-0813">Transport</keyword>
<dbReference type="Pfam" id="PF00083">
    <property type="entry name" value="Sugar_tr"/>
    <property type="match status" value="1"/>
</dbReference>
<name>A0A5E4M9X4_9HEMI</name>
<dbReference type="PANTHER" id="PTHR48021:SF32">
    <property type="entry name" value="FACILITATED TREHALOSE TRANSPORTER TRET1-2 HOMOLOG-LIKE PROTEIN"/>
    <property type="match status" value="1"/>
</dbReference>
<dbReference type="InterPro" id="IPR050549">
    <property type="entry name" value="MFS_Trehalose_Transporter"/>
</dbReference>
<evidence type="ECO:0000256" key="1">
    <source>
        <dbReference type="ARBA" id="ARBA00004141"/>
    </source>
</evidence>
<keyword evidence="4 6" id="KW-0472">Membrane</keyword>
<sequence length="531" mass="58286">MSKVPVDENEKLNPDQINSGKRDADNKSTNTIITVDNNEEHEDNQHTFVSTNSNKKTYVEGDKNSDPKLLWTDLCPQILFCCIALFMACQPGINLAYSNNLLHYMPSLNNGQFSWITSILALFTPVGALFIGVIMDRIGRKKSCLLTCIPLLMSWILGALSSSDSIYLFVVSRTLAGIGAGMTTVGLVYVAEISHSSYKQLFLALNSVFFSGGVLLSTSILQLSWNVINFAFIGFTVINMALIVLFMPESPIWLLKFQSPGHVTKAKAAVKRIYSQNHQVFQAEWSRLKTMSAGNEATANDHRPSFFTSLRTSPAAYKPFGIMVMLIFLQQVTGVYPVISYALFIHKSIVPDAFSVSEIQFVTVLGAVRFAGALFVCPLSFYVGRKPLLTVSCLGMTLSAVLVVFANRKTSQPADDAAVAMSSICCVLLYVFSSSLGVLAFPWTLTCELLSTSIRAVGGCILVSYAYLLMFVVMKVFPYIWEAIGVDGVFAVFGIMSLAMAVYVHLVLPETLGKSFKEIEDYFTAGTSSEK</sequence>
<feature type="transmembrane region" description="Helical" evidence="6">
    <location>
        <begin position="418"/>
        <end position="444"/>
    </location>
</feature>
<dbReference type="InterPro" id="IPR036259">
    <property type="entry name" value="MFS_trans_sf"/>
</dbReference>
<dbReference type="GO" id="GO:0022857">
    <property type="term" value="F:transmembrane transporter activity"/>
    <property type="evidence" value="ECO:0007669"/>
    <property type="project" value="InterPro"/>
</dbReference>
<keyword evidence="3 6" id="KW-1133">Transmembrane helix</keyword>
<dbReference type="Proteomes" id="UP000325440">
    <property type="component" value="Unassembled WGS sequence"/>
</dbReference>
<proteinExistence type="predicted"/>
<feature type="transmembrane region" description="Helical" evidence="6">
    <location>
        <begin position="201"/>
        <end position="221"/>
    </location>
</feature>
<evidence type="ECO:0000313" key="9">
    <source>
        <dbReference type="Proteomes" id="UP000325440"/>
    </source>
</evidence>
<keyword evidence="9" id="KW-1185">Reference proteome</keyword>
<evidence type="ECO:0000259" key="7">
    <source>
        <dbReference type="PROSITE" id="PS50850"/>
    </source>
</evidence>
<feature type="domain" description="Major facilitator superfamily (MFS) profile" evidence="7">
    <location>
        <begin position="77"/>
        <end position="512"/>
    </location>
</feature>
<dbReference type="Gene3D" id="1.20.1250.20">
    <property type="entry name" value="MFS general substrate transporter like domains"/>
    <property type="match status" value="1"/>
</dbReference>
<feature type="transmembrane region" description="Helical" evidence="6">
    <location>
        <begin position="113"/>
        <end position="131"/>
    </location>
</feature>